<evidence type="ECO:0000256" key="3">
    <source>
        <dbReference type="ARBA" id="ARBA00038315"/>
    </source>
</evidence>
<dbReference type="InterPro" id="IPR032675">
    <property type="entry name" value="LRR_dom_sf"/>
</dbReference>
<sequence>AQNVTVDEIVTAYKQACQKLNCKQIPKLLKQIQEFKDLAPRIDCLDLKGEKLDYKACEALEEIFKRVQFKIVDLEQTSLDEDGASALFDMIEYYESATHLNISFNKHIGTRGWQAAAHMMRKVCARSRIFAAPSGEPLDEIPCFLPQNRRPGRLRARRPAASFLPAVPRFEVLGFSAFSATALKMNVNLRELYLADNKLNGLQDSAQLGNLLKFNCYIQILDLRNNHVLDSGLAYICEGLKEQRKGLVTLVLWNNQLTHAGMAYLGMTLPHTQSLETLNLGHNPIGNEGVRNLKNGLIGNRSVLRLGLAPRRAPAGDRRASRLHPRPHRRLSPSLAGAVAVAEFIAESPRLLRLDLRENEIKTGGLMALSLALKVNHSLLRLDLDREPKKEAVKSFIETQKALLAEIQNGCKRNFILAKEKEEKEQKLQQSASMPEITVTEPLEEDPAEDGSAASAPEDGEETGETPTASENGNAEPEEDDDGGDVTDSDSDTDEEADVGLETKDLSQPPKCLDSPAGVAEKPRDRPPPLRVAEESRRDADAATPAASPPSASSQGNERRISVSSPGRGHKIFVVTRVESLPERAADAALPRDVADSAAKPAEPQSSAPAAKPELPAPRANGAFPESAAGSATPTPPPSNAGSRPQRGDPAACESAARDAPLPNGLKTDFARALPEASADGDGKTGSCAAEHELSCSKNEREL</sequence>
<accession>A0A7K9LUW9</accession>
<proteinExistence type="inferred from homology"/>
<evidence type="ECO:0000256" key="4">
    <source>
        <dbReference type="ARBA" id="ARBA00040684"/>
    </source>
</evidence>
<dbReference type="Pfam" id="PF13516">
    <property type="entry name" value="LRR_6"/>
    <property type="match status" value="3"/>
</dbReference>
<dbReference type="OrthoDB" id="10034042at2759"/>
<evidence type="ECO:0000313" key="7">
    <source>
        <dbReference type="EMBL" id="NXH66582.1"/>
    </source>
</evidence>
<gene>
    <name evidence="7" type="primary">Ppp1r37</name>
    <name evidence="7" type="ORF">HYDTET_R15055</name>
</gene>
<feature type="compositionally biased region" description="Basic and acidic residues" evidence="6">
    <location>
        <begin position="690"/>
        <end position="703"/>
    </location>
</feature>
<dbReference type="SMART" id="SM00368">
    <property type="entry name" value="LRR_RI"/>
    <property type="match status" value="5"/>
</dbReference>
<evidence type="ECO:0000313" key="8">
    <source>
        <dbReference type="Proteomes" id="UP000527232"/>
    </source>
</evidence>
<dbReference type="InterPro" id="IPR001611">
    <property type="entry name" value="Leu-rich_rpt"/>
</dbReference>
<feature type="region of interest" description="Disordered" evidence="6">
    <location>
        <begin position="426"/>
        <end position="703"/>
    </location>
</feature>
<evidence type="ECO:0000256" key="5">
    <source>
        <dbReference type="ARBA" id="ARBA00041209"/>
    </source>
</evidence>
<dbReference type="PANTHER" id="PTHR24112:SF9">
    <property type="entry name" value="PROTEIN PHOSPHATASE 1 REGULATORY SUBUNIT 37"/>
    <property type="match status" value="1"/>
</dbReference>
<protein>
    <recommendedName>
        <fullName evidence="4">Protein phosphatase 1 regulatory subunit 37</fullName>
    </recommendedName>
    <alternativeName>
        <fullName evidence="5">Leucine-rich repeat-containing protein 68</fullName>
    </alternativeName>
</protein>
<dbReference type="Proteomes" id="UP000527232">
    <property type="component" value="Unassembled WGS sequence"/>
</dbReference>
<organism evidence="7 8">
    <name type="scientific">Oceanodroma tethys</name>
    <name type="common">Wedge-rumped storm-petrel</name>
    <name type="synonym">Hydrobates tethys</name>
    <dbReference type="NCBI Taxonomy" id="79633"/>
    <lineage>
        <taxon>Eukaryota</taxon>
        <taxon>Metazoa</taxon>
        <taxon>Chordata</taxon>
        <taxon>Craniata</taxon>
        <taxon>Vertebrata</taxon>
        <taxon>Euteleostomi</taxon>
        <taxon>Archelosauria</taxon>
        <taxon>Archosauria</taxon>
        <taxon>Dinosauria</taxon>
        <taxon>Saurischia</taxon>
        <taxon>Theropoda</taxon>
        <taxon>Coelurosauria</taxon>
        <taxon>Aves</taxon>
        <taxon>Neognathae</taxon>
        <taxon>Neoaves</taxon>
        <taxon>Aequornithes</taxon>
        <taxon>Procellariiformes</taxon>
        <taxon>Hydrobatidae</taxon>
        <taxon>Oceanodroma</taxon>
    </lineage>
</organism>
<dbReference type="Gene3D" id="3.80.10.10">
    <property type="entry name" value="Ribonuclease Inhibitor"/>
    <property type="match status" value="3"/>
</dbReference>
<dbReference type="PROSITE" id="PS51450">
    <property type="entry name" value="LRR"/>
    <property type="match status" value="1"/>
</dbReference>
<evidence type="ECO:0000256" key="2">
    <source>
        <dbReference type="ARBA" id="ARBA00022737"/>
    </source>
</evidence>
<feature type="non-terminal residue" evidence="7">
    <location>
        <position position="1"/>
    </location>
</feature>
<dbReference type="EMBL" id="VWZR01001542">
    <property type="protein sequence ID" value="NXH66582.1"/>
    <property type="molecule type" value="Genomic_DNA"/>
</dbReference>
<keyword evidence="1" id="KW-0433">Leucine-rich repeat</keyword>
<feature type="compositionally biased region" description="Low complexity" evidence="6">
    <location>
        <begin position="542"/>
        <end position="554"/>
    </location>
</feature>
<evidence type="ECO:0000256" key="6">
    <source>
        <dbReference type="SAM" id="MobiDB-lite"/>
    </source>
</evidence>
<name>A0A7K9LUW9_OCETE</name>
<keyword evidence="8" id="KW-1185">Reference proteome</keyword>
<comment type="similarity">
    <text evidence="3">Belongs to the PPP1R37 family.</text>
</comment>
<dbReference type="AlphaFoldDB" id="A0A7K9LUW9"/>
<dbReference type="CDD" id="cd00116">
    <property type="entry name" value="LRR_RI"/>
    <property type="match status" value="1"/>
</dbReference>
<dbReference type="InterPro" id="IPR051279">
    <property type="entry name" value="PP1-Reg/Actin-Interact_Protein"/>
</dbReference>
<dbReference type="SUPFAM" id="SSF52047">
    <property type="entry name" value="RNI-like"/>
    <property type="match status" value="1"/>
</dbReference>
<feature type="non-terminal residue" evidence="7">
    <location>
        <position position="703"/>
    </location>
</feature>
<evidence type="ECO:0000256" key="1">
    <source>
        <dbReference type="ARBA" id="ARBA00022614"/>
    </source>
</evidence>
<feature type="compositionally biased region" description="Acidic residues" evidence="6">
    <location>
        <begin position="476"/>
        <end position="499"/>
    </location>
</feature>
<dbReference type="PANTHER" id="PTHR24112">
    <property type="entry name" value="LEUCINE-RICH REPEAT, ISOFORM F-RELATED"/>
    <property type="match status" value="1"/>
</dbReference>
<keyword evidence="2" id="KW-0677">Repeat</keyword>
<comment type="caution">
    <text evidence="7">The sequence shown here is derived from an EMBL/GenBank/DDBJ whole genome shotgun (WGS) entry which is preliminary data.</text>
</comment>
<reference evidence="7 8" key="1">
    <citation type="submission" date="2019-09" db="EMBL/GenBank/DDBJ databases">
        <title>Bird 10,000 Genomes (B10K) Project - Family phase.</title>
        <authorList>
            <person name="Zhang G."/>
        </authorList>
    </citation>
    <scope>NUCLEOTIDE SEQUENCE [LARGE SCALE GENOMIC DNA]</scope>
    <source>
        <strain evidence="7">B10K-DU-001-32</strain>
        <tissue evidence="7">Muscle</tissue>
    </source>
</reference>
<feature type="compositionally biased region" description="Basic and acidic residues" evidence="6">
    <location>
        <begin position="521"/>
        <end position="541"/>
    </location>
</feature>